<gene>
    <name evidence="2" type="ORF">XENOCAPTIV_030486</name>
</gene>
<reference evidence="2 3" key="1">
    <citation type="submission" date="2021-06" db="EMBL/GenBank/DDBJ databases">
        <authorList>
            <person name="Palmer J.M."/>
        </authorList>
    </citation>
    <scope>NUCLEOTIDE SEQUENCE [LARGE SCALE GENOMIC DNA]</scope>
    <source>
        <strain evidence="2 3">XC_2019</strain>
        <tissue evidence="2">Muscle</tissue>
    </source>
</reference>
<evidence type="ECO:0000313" key="3">
    <source>
        <dbReference type="Proteomes" id="UP001434883"/>
    </source>
</evidence>
<organism evidence="2 3">
    <name type="scientific">Xenoophorus captivus</name>
    <dbReference type="NCBI Taxonomy" id="1517983"/>
    <lineage>
        <taxon>Eukaryota</taxon>
        <taxon>Metazoa</taxon>
        <taxon>Chordata</taxon>
        <taxon>Craniata</taxon>
        <taxon>Vertebrata</taxon>
        <taxon>Euteleostomi</taxon>
        <taxon>Actinopterygii</taxon>
        <taxon>Neopterygii</taxon>
        <taxon>Teleostei</taxon>
        <taxon>Neoteleostei</taxon>
        <taxon>Acanthomorphata</taxon>
        <taxon>Ovalentaria</taxon>
        <taxon>Atherinomorphae</taxon>
        <taxon>Cyprinodontiformes</taxon>
        <taxon>Goodeidae</taxon>
        <taxon>Xenoophorus</taxon>
    </lineage>
</organism>
<sequence>MILQRGELTRRPPRASALAELLLTWSNENDAFSSERANGVGRHRGSRKWGASGCGTS</sequence>
<keyword evidence="3" id="KW-1185">Reference proteome</keyword>
<dbReference type="Proteomes" id="UP001434883">
    <property type="component" value="Unassembled WGS sequence"/>
</dbReference>
<evidence type="ECO:0000256" key="1">
    <source>
        <dbReference type="SAM" id="MobiDB-lite"/>
    </source>
</evidence>
<feature type="region of interest" description="Disordered" evidence="1">
    <location>
        <begin position="33"/>
        <end position="57"/>
    </location>
</feature>
<feature type="non-terminal residue" evidence="2">
    <location>
        <position position="57"/>
    </location>
</feature>
<accession>A0ABV0RW69</accession>
<proteinExistence type="predicted"/>
<name>A0ABV0RW69_9TELE</name>
<protein>
    <submittedName>
        <fullName evidence="2">Uncharacterized protein</fullName>
    </submittedName>
</protein>
<dbReference type="EMBL" id="JAHRIN010059761">
    <property type="protein sequence ID" value="MEQ2212424.1"/>
    <property type="molecule type" value="Genomic_DNA"/>
</dbReference>
<evidence type="ECO:0000313" key="2">
    <source>
        <dbReference type="EMBL" id="MEQ2212424.1"/>
    </source>
</evidence>
<comment type="caution">
    <text evidence="2">The sequence shown here is derived from an EMBL/GenBank/DDBJ whole genome shotgun (WGS) entry which is preliminary data.</text>
</comment>